<dbReference type="SMART" id="SM00775">
    <property type="entry name" value="LNS2"/>
    <property type="match status" value="1"/>
</dbReference>
<dbReference type="Pfam" id="PF16876">
    <property type="entry name" value="Lipin_mid"/>
    <property type="match status" value="1"/>
</dbReference>
<comment type="similarity">
    <text evidence="2">Belongs to the lipin family.</text>
</comment>
<dbReference type="InterPro" id="IPR036412">
    <property type="entry name" value="HAD-like_sf"/>
</dbReference>
<evidence type="ECO:0000256" key="3">
    <source>
        <dbReference type="ARBA" id="ARBA00012638"/>
    </source>
</evidence>
<dbReference type="EMBL" id="OZ019907">
    <property type="protein sequence ID" value="CAK9206005.1"/>
    <property type="molecule type" value="Genomic_DNA"/>
</dbReference>
<dbReference type="Proteomes" id="UP001497512">
    <property type="component" value="Chromosome 15"/>
</dbReference>
<gene>
    <name evidence="7" type="ORF">CSSPTR1EN2_LOCUS8132</name>
</gene>
<name>A0ABP0TZ08_9BRYO</name>
<feature type="domain" description="LNS2/PITP" evidence="6">
    <location>
        <begin position="506"/>
        <end position="662"/>
    </location>
</feature>
<evidence type="ECO:0000259" key="6">
    <source>
        <dbReference type="SMART" id="SM00775"/>
    </source>
</evidence>
<dbReference type="PANTHER" id="PTHR12181:SF12">
    <property type="entry name" value="PHOSPHATIDATE PHOSPHATASE"/>
    <property type="match status" value="1"/>
</dbReference>
<dbReference type="InterPro" id="IPR013209">
    <property type="entry name" value="LNS2"/>
</dbReference>
<evidence type="ECO:0000256" key="5">
    <source>
        <dbReference type="SAM" id="MobiDB-lite"/>
    </source>
</evidence>
<evidence type="ECO:0000313" key="7">
    <source>
        <dbReference type="EMBL" id="CAK9206005.1"/>
    </source>
</evidence>
<keyword evidence="8" id="KW-1185">Reference proteome</keyword>
<proteinExistence type="inferred from homology"/>
<dbReference type="SUPFAM" id="SSF56784">
    <property type="entry name" value="HAD-like"/>
    <property type="match status" value="1"/>
</dbReference>
<feature type="region of interest" description="Disordered" evidence="5">
    <location>
        <begin position="95"/>
        <end position="125"/>
    </location>
</feature>
<reference evidence="7" key="1">
    <citation type="submission" date="2024-02" db="EMBL/GenBank/DDBJ databases">
        <authorList>
            <consortium name="ELIXIR-Norway"/>
            <consortium name="Elixir Norway"/>
        </authorList>
    </citation>
    <scope>NUCLEOTIDE SEQUENCE</scope>
</reference>
<sequence length="720" mass="79494">MYTVGRYISQGVYTVAGPFHPFGGAVDIIVVQQEDGSFKSSPWYVKFGKFQGVLKQKENVVDVAVNGNDVDFHMFLDATGEAYFLKDADLDSEGSILSPRSANTENGESEDEKKEEDKKEEENRDGLAIEVVSSIAIQNSPGKEAENLGRRSLVGIMFQGHGGEQLLAESAKSSLERAETISDLLENSWECGSGLKNGQSQPTIESQTPIASSLLYSQHEAAVQDSYSRSSHSQRSEKVETMRREEELAVNEGNVMPANKDSTLSSSLCLQGGETSIQFNVLVKGSLPAGVEVSLCRHLLKEHMGSEEAAEAFASVKVSLHEFKSNAASIIANDKLVVRVGGQYYPWSVAAPVVLGILTFGQVIMPATDGAIPIECPEPVPKTQAAVGTIVPAARGGWNLWPFPLRRPKTPEQSIVPNPLVSRDTLLLASGTAVQSPFVNDLMLQNAYYERPRRSKVRTIIPTSQMLAQMNLKEGNNRITFTFFTRMLGNQQVDARVYLWKWNTRIVISDVDGTITKSDVLGQVMPLVGKDWTQSGVARLFSAIKENGYELLFLSARAISQADLTRQFLFNVKQDGETLPDGPVVISPDGLFPSLYREVIRRTPHEFKIGCLQDIRSLFPEGCNPFYAGFGNRDTDEISYLKVGIPKGKIFIINPKGEVAVNNRVHVKTYTSLHKLVNDMFPAQTYMEQEDYNSWNFWKLPLPDIEDDLKSVSASSSKRS</sequence>
<dbReference type="Pfam" id="PF08235">
    <property type="entry name" value="LNS2"/>
    <property type="match status" value="1"/>
</dbReference>
<dbReference type="InterPro" id="IPR031703">
    <property type="entry name" value="Lipin_mid"/>
</dbReference>
<protein>
    <recommendedName>
        <fullName evidence="3">phosphatidate phosphatase</fullName>
        <ecNumber evidence="3">3.1.3.4</ecNumber>
    </recommendedName>
</protein>
<comment type="cofactor">
    <cofactor evidence="1">
        <name>Mg(2+)</name>
        <dbReference type="ChEBI" id="CHEBI:18420"/>
    </cofactor>
</comment>
<accession>A0ABP0TZ08</accession>
<dbReference type="EC" id="3.1.3.4" evidence="3"/>
<dbReference type="InterPro" id="IPR031315">
    <property type="entry name" value="LNS2/PITP"/>
</dbReference>
<evidence type="ECO:0000256" key="1">
    <source>
        <dbReference type="ARBA" id="ARBA00001946"/>
    </source>
</evidence>
<organism evidence="7 8">
    <name type="scientific">Sphagnum troendelagicum</name>
    <dbReference type="NCBI Taxonomy" id="128251"/>
    <lineage>
        <taxon>Eukaryota</taxon>
        <taxon>Viridiplantae</taxon>
        <taxon>Streptophyta</taxon>
        <taxon>Embryophyta</taxon>
        <taxon>Bryophyta</taxon>
        <taxon>Sphagnophytina</taxon>
        <taxon>Sphagnopsida</taxon>
        <taxon>Sphagnales</taxon>
        <taxon>Sphagnaceae</taxon>
        <taxon>Sphagnum</taxon>
    </lineage>
</organism>
<evidence type="ECO:0000256" key="2">
    <source>
        <dbReference type="ARBA" id="ARBA00005476"/>
    </source>
</evidence>
<keyword evidence="4" id="KW-0378">Hydrolase</keyword>
<dbReference type="InterPro" id="IPR026058">
    <property type="entry name" value="LIPIN"/>
</dbReference>
<dbReference type="PANTHER" id="PTHR12181">
    <property type="entry name" value="LIPIN"/>
    <property type="match status" value="1"/>
</dbReference>
<dbReference type="Pfam" id="PF04571">
    <property type="entry name" value="Lipin_N"/>
    <property type="match status" value="1"/>
</dbReference>
<dbReference type="InterPro" id="IPR007651">
    <property type="entry name" value="Lipin_N"/>
</dbReference>
<evidence type="ECO:0000313" key="8">
    <source>
        <dbReference type="Proteomes" id="UP001497512"/>
    </source>
</evidence>
<evidence type="ECO:0000256" key="4">
    <source>
        <dbReference type="ARBA" id="ARBA00022801"/>
    </source>
</evidence>
<feature type="compositionally biased region" description="Basic and acidic residues" evidence="5">
    <location>
        <begin position="111"/>
        <end position="125"/>
    </location>
</feature>